<dbReference type="Proteomes" id="UP000202511">
    <property type="component" value="Segment"/>
</dbReference>
<name>A0A0B5JF21_9VIRU</name>
<keyword evidence="2" id="KW-0472">Membrane</keyword>
<proteinExistence type="predicted"/>
<evidence type="ECO:0000313" key="4">
    <source>
        <dbReference type="Proteomes" id="UP000202511"/>
    </source>
</evidence>
<dbReference type="GeneID" id="23463344"/>
<feature type="compositionally biased region" description="Basic and acidic residues" evidence="1">
    <location>
        <begin position="1"/>
        <end position="10"/>
    </location>
</feature>
<evidence type="ECO:0000256" key="1">
    <source>
        <dbReference type="SAM" id="MobiDB-lite"/>
    </source>
</evidence>
<keyword evidence="2" id="KW-1133">Transmembrane helix</keyword>
<dbReference type="EMBL" id="KP136319">
    <property type="protein sequence ID" value="AJF98427.1"/>
    <property type="molecule type" value="Genomic_DNA"/>
</dbReference>
<dbReference type="KEGG" id="vg:23463344"/>
<sequence length="147" mass="16733">MRQDKKESQPETRAGTAHPQSDEQKIARQQQKKRQKGQQDRPSRKAPALLCFFLLCRLACVPVCWRNQRHWTPSRALHGRLFFFFVMLAFHPFPVFFLSGFLWLPSTMGPHTSAPHLAGNPRGQGHCAAGARTPAARLVGSLFFLWP</sequence>
<dbReference type="RefSeq" id="YP_009120662.1">
    <property type="nucleotide sequence ID" value="NC_026440.1"/>
</dbReference>
<protein>
    <submittedName>
        <fullName evidence="3">Uncharacterized protein</fullName>
    </submittedName>
</protein>
<accession>A0A0B5JF21</accession>
<feature type="transmembrane region" description="Helical" evidence="2">
    <location>
        <begin position="81"/>
        <end position="104"/>
    </location>
</feature>
<organism evidence="3 4">
    <name type="scientific">Pandoravirus inopinatum</name>
    <dbReference type="NCBI Taxonomy" id="1605721"/>
    <lineage>
        <taxon>Viruses</taxon>
        <taxon>Pandoravirus</taxon>
    </lineage>
</organism>
<evidence type="ECO:0000256" key="2">
    <source>
        <dbReference type="SAM" id="Phobius"/>
    </source>
</evidence>
<evidence type="ECO:0000313" key="3">
    <source>
        <dbReference type="EMBL" id="AJF98427.1"/>
    </source>
</evidence>
<keyword evidence="2" id="KW-0812">Transmembrane</keyword>
<feature type="region of interest" description="Disordered" evidence="1">
    <location>
        <begin position="1"/>
        <end position="42"/>
    </location>
</feature>
<reference evidence="3 4" key="1">
    <citation type="journal article" date="2015" name="Parasitol. Res.">
        <title>Viruses in close associations with free-living amoebae.</title>
        <authorList>
            <person name="Scheid P."/>
        </authorList>
    </citation>
    <scope>NUCLEOTIDE SEQUENCE [LARGE SCALE GENOMIC DNA]</scope>
    <source>
        <strain evidence="3">KlaHel</strain>
    </source>
</reference>